<dbReference type="PRINTS" id="PR00723">
    <property type="entry name" value="SUBTILISIN"/>
</dbReference>
<dbReference type="InterPro" id="IPR023828">
    <property type="entry name" value="Peptidase_S8_Ser-AS"/>
</dbReference>
<feature type="active site" description="Charge relay system" evidence="5">
    <location>
        <position position="7"/>
    </location>
</feature>
<dbReference type="CDD" id="cd00306">
    <property type="entry name" value="Peptidases_S8_S53"/>
    <property type="match status" value="1"/>
</dbReference>
<dbReference type="PANTHER" id="PTHR43399:SF4">
    <property type="entry name" value="CELL WALL-ASSOCIATED PROTEASE"/>
    <property type="match status" value="1"/>
</dbReference>
<feature type="domain" description="Peptidase S8/S53" evidence="6">
    <location>
        <begin position="1"/>
        <end position="213"/>
    </location>
</feature>
<keyword evidence="3 5" id="KW-0378">Hydrolase</keyword>
<dbReference type="Proteomes" id="UP000800200">
    <property type="component" value="Unassembled WGS sequence"/>
</dbReference>
<evidence type="ECO:0000256" key="4">
    <source>
        <dbReference type="ARBA" id="ARBA00022825"/>
    </source>
</evidence>
<reference evidence="7" key="1">
    <citation type="journal article" date="2020" name="Stud. Mycol.">
        <title>101 Dothideomycetes genomes: a test case for predicting lifestyles and emergence of pathogens.</title>
        <authorList>
            <person name="Haridas S."/>
            <person name="Albert R."/>
            <person name="Binder M."/>
            <person name="Bloem J."/>
            <person name="Labutti K."/>
            <person name="Salamov A."/>
            <person name="Andreopoulos B."/>
            <person name="Baker S."/>
            <person name="Barry K."/>
            <person name="Bills G."/>
            <person name="Bluhm B."/>
            <person name="Cannon C."/>
            <person name="Castanera R."/>
            <person name="Culley D."/>
            <person name="Daum C."/>
            <person name="Ezra D."/>
            <person name="Gonzalez J."/>
            <person name="Henrissat B."/>
            <person name="Kuo A."/>
            <person name="Liang C."/>
            <person name="Lipzen A."/>
            <person name="Lutzoni F."/>
            <person name="Magnuson J."/>
            <person name="Mondo S."/>
            <person name="Nolan M."/>
            <person name="Ohm R."/>
            <person name="Pangilinan J."/>
            <person name="Park H.-J."/>
            <person name="Ramirez L."/>
            <person name="Alfaro M."/>
            <person name="Sun H."/>
            <person name="Tritt A."/>
            <person name="Yoshinaga Y."/>
            <person name="Zwiers L.-H."/>
            <person name="Turgeon B."/>
            <person name="Goodwin S."/>
            <person name="Spatafora J."/>
            <person name="Crous P."/>
            <person name="Grigoriev I."/>
        </authorList>
    </citation>
    <scope>NUCLEOTIDE SEQUENCE</scope>
    <source>
        <strain evidence="7">CBS 207.26</strain>
    </source>
</reference>
<protein>
    <submittedName>
        <fullName evidence="7">Subtilisin-like protein</fullName>
    </submittedName>
</protein>
<dbReference type="OrthoDB" id="206201at2759"/>
<evidence type="ECO:0000256" key="1">
    <source>
        <dbReference type="ARBA" id="ARBA00011073"/>
    </source>
</evidence>
<keyword evidence="2 5" id="KW-0645">Protease</keyword>
<dbReference type="InterPro" id="IPR051048">
    <property type="entry name" value="Peptidase_S8/S53_subtilisin"/>
</dbReference>
<sequence>VRIAVLDTGVEKSTRRNTPEFIQEHGSRIKGGKAFLGNEQAPWSKDLNGHGTHVTGLLLKVAPRTEIYVARILRGGEETIDPANVEEALKYCIDEWNIDIITMSFGFNKDQPNIKAQLKRAYDKDILVFSAASNDRASKPINIAWPARSPTVSCVFSANGEGGNSRFNPPARRGLNFCDIWGGKKEGGTSTKHRSGTSFATPIAAAIAALVLEFAR</sequence>
<evidence type="ECO:0000256" key="3">
    <source>
        <dbReference type="ARBA" id="ARBA00022801"/>
    </source>
</evidence>
<dbReference type="SUPFAM" id="SSF52743">
    <property type="entry name" value="Subtilisin-like"/>
    <property type="match status" value="1"/>
</dbReference>
<keyword evidence="8" id="KW-1185">Reference proteome</keyword>
<dbReference type="GO" id="GO:0004252">
    <property type="term" value="F:serine-type endopeptidase activity"/>
    <property type="evidence" value="ECO:0007669"/>
    <property type="project" value="UniProtKB-UniRule"/>
</dbReference>
<dbReference type="PANTHER" id="PTHR43399">
    <property type="entry name" value="SUBTILISIN-RELATED"/>
    <property type="match status" value="1"/>
</dbReference>
<dbReference type="PROSITE" id="PS00138">
    <property type="entry name" value="SUBTILASE_SER"/>
    <property type="match status" value="1"/>
</dbReference>
<feature type="non-terminal residue" evidence="7">
    <location>
        <position position="1"/>
    </location>
</feature>
<organism evidence="7 8">
    <name type="scientific">Zopfia rhizophila CBS 207.26</name>
    <dbReference type="NCBI Taxonomy" id="1314779"/>
    <lineage>
        <taxon>Eukaryota</taxon>
        <taxon>Fungi</taxon>
        <taxon>Dikarya</taxon>
        <taxon>Ascomycota</taxon>
        <taxon>Pezizomycotina</taxon>
        <taxon>Dothideomycetes</taxon>
        <taxon>Dothideomycetes incertae sedis</taxon>
        <taxon>Zopfiaceae</taxon>
        <taxon>Zopfia</taxon>
    </lineage>
</organism>
<name>A0A6A6ESH8_9PEZI</name>
<evidence type="ECO:0000313" key="8">
    <source>
        <dbReference type="Proteomes" id="UP000800200"/>
    </source>
</evidence>
<dbReference type="InterPro" id="IPR000209">
    <property type="entry name" value="Peptidase_S8/S53_dom"/>
</dbReference>
<evidence type="ECO:0000313" key="7">
    <source>
        <dbReference type="EMBL" id="KAF2193739.1"/>
    </source>
</evidence>
<feature type="active site" description="Charge relay system" evidence="5">
    <location>
        <position position="198"/>
    </location>
</feature>
<dbReference type="AlphaFoldDB" id="A0A6A6ESH8"/>
<evidence type="ECO:0000259" key="6">
    <source>
        <dbReference type="Pfam" id="PF00082"/>
    </source>
</evidence>
<comment type="similarity">
    <text evidence="1 5">Belongs to the peptidase S8 family.</text>
</comment>
<keyword evidence="4 5" id="KW-0720">Serine protease</keyword>
<proteinExistence type="inferred from homology"/>
<accession>A0A6A6ESH8</accession>
<dbReference type="Gene3D" id="3.40.50.200">
    <property type="entry name" value="Peptidase S8/S53 domain"/>
    <property type="match status" value="1"/>
</dbReference>
<evidence type="ECO:0000256" key="2">
    <source>
        <dbReference type="ARBA" id="ARBA00022670"/>
    </source>
</evidence>
<dbReference type="Pfam" id="PF00082">
    <property type="entry name" value="Peptidase_S8"/>
    <property type="match status" value="1"/>
</dbReference>
<dbReference type="EMBL" id="ML994613">
    <property type="protein sequence ID" value="KAF2193739.1"/>
    <property type="molecule type" value="Genomic_DNA"/>
</dbReference>
<feature type="non-terminal residue" evidence="7">
    <location>
        <position position="216"/>
    </location>
</feature>
<feature type="active site" description="Charge relay system" evidence="5">
    <location>
        <position position="50"/>
    </location>
</feature>
<dbReference type="InterPro" id="IPR015500">
    <property type="entry name" value="Peptidase_S8_subtilisin-rel"/>
</dbReference>
<dbReference type="GO" id="GO:0006508">
    <property type="term" value="P:proteolysis"/>
    <property type="evidence" value="ECO:0007669"/>
    <property type="project" value="UniProtKB-KW"/>
</dbReference>
<dbReference type="InterPro" id="IPR036852">
    <property type="entry name" value="Peptidase_S8/S53_dom_sf"/>
</dbReference>
<dbReference type="PROSITE" id="PS51892">
    <property type="entry name" value="SUBTILASE"/>
    <property type="match status" value="1"/>
</dbReference>
<evidence type="ECO:0000256" key="5">
    <source>
        <dbReference type="PROSITE-ProRule" id="PRU01240"/>
    </source>
</evidence>
<gene>
    <name evidence="7" type="ORF">K469DRAFT_539084</name>
</gene>